<evidence type="ECO:0000259" key="4">
    <source>
        <dbReference type="SMART" id="SM00479"/>
    </source>
</evidence>
<reference evidence="5 6" key="1">
    <citation type="submission" date="2019-12" db="EMBL/GenBank/DDBJ databases">
        <title>The whole genome sequencing of a strain isolated from a Mars analog, Dalangtan Playa.</title>
        <authorList>
            <person name="Huang T."/>
        </authorList>
    </citation>
    <scope>NUCLEOTIDE SEQUENCE [LARGE SCALE GENOMIC DNA]</scope>
    <source>
        <strain evidence="5 6">DP4-553-S</strain>
    </source>
</reference>
<dbReference type="InterPro" id="IPR036397">
    <property type="entry name" value="RNaseH_sf"/>
</dbReference>
<dbReference type="Pfam" id="PF00929">
    <property type="entry name" value="RNase_T"/>
    <property type="match status" value="1"/>
</dbReference>
<protein>
    <submittedName>
        <fullName evidence="5">3'-5' exonuclease</fullName>
    </submittedName>
</protein>
<name>A0ABX7VZ82_9BACI</name>
<dbReference type="SMART" id="SM00479">
    <property type="entry name" value="EXOIII"/>
    <property type="match status" value="1"/>
</dbReference>
<dbReference type="PANTHER" id="PTHR30231:SF4">
    <property type="entry name" value="PROTEIN NEN2"/>
    <property type="match status" value="1"/>
</dbReference>
<evidence type="ECO:0000256" key="2">
    <source>
        <dbReference type="ARBA" id="ARBA00022801"/>
    </source>
</evidence>
<dbReference type="InterPro" id="IPR013520">
    <property type="entry name" value="Ribonucl_H"/>
</dbReference>
<keyword evidence="1" id="KW-0540">Nuclease</keyword>
<keyword evidence="6" id="KW-1185">Reference proteome</keyword>
<sequence length="227" mass="26431">MFQQKIKPYFNWESYQSLAENLENREEDPAMETTDFTKATFTVFDLETTGLIPEIGHEIISIGAIQLTGNKFCRTEKFHQIIKPVRPVSKRIKNLTGIDKQELVNASPFIDAFSNFLQYSRGTILVAHPAKFDIRFLQTMIKRWKLPAYQPYVLDSQLMAKWLLPKVNHQLDPLIRYLGIERLERHHALNDAIMTAELFEYLLEEAMKLGISTYQELGPILEQLQNK</sequence>
<evidence type="ECO:0000256" key="3">
    <source>
        <dbReference type="ARBA" id="ARBA00022839"/>
    </source>
</evidence>
<dbReference type="InterPro" id="IPR006054">
    <property type="entry name" value="DnaQ"/>
</dbReference>
<dbReference type="NCBIfam" id="TIGR00573">
    <property type="entry name" value="dnaq"/>
    <property type="match status" value="1"/>
</dbReference>
<keyword evidence="3 5" id="KW-0269">Exonuclease</keyword>
<gene>
    <name evidence="5" type="ORF">ERJ70_10990</name>
</gene>
<dbReference type="PANTHER" id="PTHR30231">
    <property type="entry name" value="DNA POLYMERASE III SUBUNIT EPSILON"/>
    <property type="match status" value="1"/>
</dbReference>
<dbReference type="Proteomes" id="UP000665043">
    <property type="component" value="Chromosome"/>
</dbReference>
<dbReference type="InterPro" id="IPR012337">
    <property type="entry name" value="RNaseH-like_sf"/>
</dbReference>
<dbReference type="CDD" id="cd06127">
    <property type="entry name" value="DEDDh"/>
    <property type="match status" value="1"/>
</dbReference>
<accession>A0ABX7VZ82</accession>
<proteinExistence type="predicted"/>
<evidence type="ECO:0000256" key="1">
    <source>
        <dbReference type="ARBA" id="ARBA00022722"/>
    </source>
</evidence>
<organism evidence="5 6">
    <name type="scientific">Sediminibacillus dalangtanensis</name>
    <dbReference type="NCBI Taxonomy" id="2729421"/>
    <lineage>
        <taxon>Bacteria</taxon>
        <taxon>Bacillati</taxon>
        <taxon>Bacillota</taxon>
        <taxon>Bacilli</taxon>
        <taxon>Bacillales</taxon>
        <taxon>Bacillaceae</taxon>
        <taxon>Sediminibacillus</taxon>
    </lineage>
</organism>
<dbReference type="EMBL" id="CP046956">
    <property type="protein sequence ID" value="QTN01500.1"/>
    <property type="molecule type" value="Genomic_DNA"/>
</dbReference>
<dbReference type="Gene3D" id="3.30.420.10">
    <property type="entry name" value="Ribonuclease H-like superfamily/Ribonuclease H"/>
    <property type="match status" value="1"/>
</dbReference>
<keyword evidence="2" id="KW-0378">Hydrolase</keyword>
<evidence type="ECO:0000313" key="5">
    <source>
        <dbReference type="EMBL" id="QTN01500.1"/>
    </source>
</evidence>
<dbReference type="GO" id="GO:0004527">
    <property type="term" value="F:exonuclease activity"/>
    <property type="evidence" value="ECO:0007669"/>
    <property type="project" value="UniProtKB-KW"/>
</dbReference>
<dbReference type="SUPFAM" id="SSF53098">
    <property type="entry name" value="Ribonuclease H-like"/>
    <property type="match status" value="1"/>
</dbReference>
<evidence type="ECO:0000313" key="6">
    <source>
        <dbReference type="Proteomes" id="UP000665043"/>
    </source>
</evidence>
<feature type="domain" description="Exonuclease" evidence="4">
    <location>
        <begin position="40"/>
        <end position="208"/>
    </location>
</feature>